<evidence type="ECO:0000313" key="2">
    <source>
        <dbReference type="EMBL" id="KAF6433754.1"/>
    </source>
</evidence>
<feature type="region of interest" description="Disordered" evidence="1">
    <location>
        <begin position="165"/>
        <end position="188"/>
    </location>
</feature>
<comment type="caution">
    <text evidence="2">The sequence shown here is derived from an EMBL/GenBank/DDBJ whole genome shotgun (WGS) entry which is preliminary data.</text>
</comment>
<evidence type="ECO:0000313" key="3">
    <source>
        <dbReference type="Proteomes" id="UP000550707"/>
    </source>
</evidence>
<organism evidence="2 3">
    <name type="scientific">Molossus molossus</name>
    <name type="common">Pallas' mastiff bat</name>
    <name type="synonym">Vespertilio molossus</name>
    <dbReference type="NCBI Taxonomy" id="27622"/>
    <lineage>
        <taxon>Eukaryota</taxon>
        <taxon>Metazoa</taxon>
        <taxon>Chordata</taxon>
        <taxon>Craniata</taxon>
        <taxon>Vertebrata</taxon>
        <taxon>Euteleostomi</taxon>
        <taxon>Mammalia</taxon>
        <taxon>Eutheria</taxon>
        <taxon>Laurasiatheria</taxon>
        <taxon>Chiroptera</taxon>
        <taxon>Yangochiroptera</taxon>
        <taxon>Molossidae</taxon>
        <taxon>Molossus</taxon>
    </lineage>
</organism>
<dbReference type="Proteomes" id="UP000550707">
    <property type="component" value="Unassembled WGS sequence"/>
</dbReference>
<dbReference type="AlphaFoldDB" id="A0A7J8EE58"/>
<accession>A0A7J8EE58</accession>
<evidence type="ECO:0000256" key="1">
    <source>
        <dbReference type="SAM" id="MobiDB-lite"/>
    </source>
</evidence>
<dbReference type="InParanoid" id="A0A7J8EE58"/>
<sequence>MLNLRPFPTPPSPRPTHTHTHTQRSSACAFMLRHKHVAPGLQARVHTHTPSVHPHVPSCSGTNTWLPVSRRAYTHTHTHTHTPSVHPHVPSCSGTNTWLPVSRRASVHKHTHAHTHTHTHTHTLPPLTAWLLPLAFPLPSSRDHVLQLNVKVQLLPLLSARDPALTPLGSTGDSPPPPPPPPPALLPYPLPHPELTITFGDRLGVLKGLCDSVPSKGSPCQWEYK</sequence>
<dbReference type="EMBL" id="JACASF010000014">
    <property type="protein sequence ID" value="KAF6433754.1"/>
    <property type="molecule type" value="Genomic_DNA"/>
</dbReference>
<feature type="compositionally biased region" description="Pro residues" evidence="1">
    <location>
        <begin position="174"/>
        <end position="188"/>
    </location>
</feature>
<name>A0A7J8EE58_MOLMO</name>
<protein>
    <submittedName>
        <fullName evidence="2">Uncharacterized protein</fullName>
    </submittedName>
</protein>
<proteinExistence type="predicted"/>
<keyword evidence="3" id="KW-1185">Reference proteome</keyword>
<gene>
    <name evidence="2" type="ORF">HJG59_008826</name>
</gene>
<reference evidence="2 3" key="1">
    <citation type="journal article" date="2020" name="Nature">
        <title>Six reference-quality genomes reveal evolution of bat adaptations.</title>
        <authorList>
            <person name="Jebb D."/>
            <person name="Huang Z."/>
            <person name="Pippel M."/>
            <person name="Hughes G.M."/>
            <person name="Lavrichenko K."/>
            <person name="Devanna P."/>
            <person name="Winkler S."/>
            <person name="Jermiin L.S."/>
            <person name="Skirmuntt E.C."/>
            <person name="Katzourakis A."/>
            <person name="Burkitt-Gray L."/>
            <person name="Ray D.A."/>
            <person name="Sullivan K.A.M."/>
            <person name="Roscito J.G."/>
            <person name="Kirilenko B.M."/>
            <person name="Davalos L.M."/>
            <person name="Corthals A.P."/>
            <person name="Power M.L."/>
            <person name="Jones G."/>
            <person name="Ransome R.D."/>
            <person name="Dechmann D.K.N."/>
            <person name="Locatelli A.G."/>
            <person name="Puechmaille S.J."/>
            <person name="Fedrigo O."/>
            <person name="Jarvis E.D."/>
            <person name="Hiller M."/>
            <person name="Vernes S.C."/>
            <person name="Myers E.W."/>
            <person name="Teeling E.C."/>
        </authorList>
    </citation>
    <scope>NUCLEOTIDE SEQUENCE [LARGE SCALE GENOMIC DNA]</scope>
    <source>
        <strain evidence="2">MMolMol1</strain>
        <tissue evidence="2">Muscle</tissue>
    </source>
</reference>
<feature type="region of interest" description="Disordered" evidence="1">
    <location>
        <begin position="1"/>
        <end position="26"/>
    </location>
</feature>